<evidence type="ECO:0000259" key="8">
    <source>
        <dbReference type="PROSITE" id="PS50109"/>
    </source>
</evidence>
<dbReference type="EMBL" id="JACIEG010000005">
    <property type="protein sequence ID" value="MBB3970254.1"/>
    <property type="molecule type" value="Genomic_DNA"/>
</dbReference>
<dbReference type="Gene3D" id="3.30.565.10">
    <property type="entry name" value="Histidine kinase-like ATPase, C-terminal domain"/>
    <property type="match status" value="1"/>
</dbReference>
<dbReference type="Gene3D" id="3.40.50.2300">
    <property type="match status" value="1"/>
</dbReference>
<keyword evidence="13" id="KW-1185">Reference proteome</keyword>
<dbReference type="PROSITE" id="PS50005">
    <property type="entry name" value="TPR"/>
    <property type="match status" value="1"/>
</dbReference>
<name>A0A4Y8ADJ4_9SPHI</name>
<dbReference type="PROSITE" id="PS50110">
    <property type="entry name" value="RESPONSE_REGULATORY"/>
    <property type="match status" value="1"/>
</dbReference>
<keyword evidence="3 5" id="KW-0597">Phosphoprotein</keyword>
<dbReference type="InterPro" id="IPR036097">
    <property type="entry name" value="HisK_dim/P_sf"/>
</dbReference>
<dbReference type="SMART" id="SM00387">
    <property type="entry name" value="HATPase_c"/>
    <property type="match status" value="1"/>
</dbReference>
<sequence>MIAIANTDSQEIITLLHDAYANRIHNLKHSLLLANEALALSRKINDKALIGKSLNQLSLFNMIRGAYSRAVQMAKEAIRCFEELEDERGVADAKYNIAGAYYKTDNYHLGLIYLFDSLAIYRKYDDHHNQARTYKSLGTIYEYFGDSKNAVRAYKNAIDAARKVRDINMVSNVYNPLSGIYLKQKKVAKALRIIEQSIAMKAKTGDIRGMAFALYGRGKIYTHQGRFEEAESDLLSAIEIHLAAGEKLGLGMAYHKMAALYIEMGLLDKARELLKKGLTFSTKYNIAITKFKCSYLLYRISKLEKKLESSLAYLELYLQQKEAVINTQTLKVIENYELIAKMESMEKEAGLQKERAAIIEKQERAEQAARMKQDFLSTMSHEIRTPLNAVTTITSMLTEKAGNEDGLLESLKFASNNLLLVINDILDFTKLDTGKVQIENAPCMFNELMGRIIKTYNSLAHKKNIRLLLETDKDLADCYEIDETKLSQILGNLISNAIKFTDHGHVKLTIEKLDSLIDTDELKFSIADTGSGINEEHFDEIFESFSQPKSITTRKQGGTGLGLAIVKKLTELYGSKVQIESSVGIGSVFSFKLKLKRAGAPGKIALKTADGLKGKTVLLAEDNLINAMVARKLLSNWGMIAEHVIDGVQAVAQSRLKAFDFILMDIHMPEMNGFDATQSIRNTQNPNAHTPVFALTADITAESNIDYKGYFDGFLRKPIEIDRLYEALMKASA</sequence>
<dbReference type="SUPFAM" id="SSF52172">
    <property type="entry name" value="CheY-like"/>
    <property type="match status" value="1"/>
</dbReference>
<dbReference type="InterPro" id="IPR003594">
    <property type="entry name" value="HATPase_dom"/>
</dbReference>
<dbReference type="SUPFAM" id="SSF47384">
    <property type="entry name" value="Homodimeric domain of signal transducing histidine kinase"/>
    <property type="match status" value="1"/>
</dbReference>
<dbReference type="SMART" id="SM00028">
    <property type="entry name" value="TPR"/>
    <property type="match status" value="6"/>
</dbReference>
<dbReference type="EC" id="2.7.13.3" evidence="2"/>
<dbReference type="InterPro" id="IPR041617">
    <property type="entry name" value="TPR_MalT"/>
</dbReference>
<dbReference type="RefSeq" id="WP_134336242.1">
    <property type="nucleotide sequence ID" value="NZ_BMCZ01000003.1"/>
</dbReference>
<proteinExistence type="predicted"/>
<dbReference type="SMART" id="SM00388">
    <property type="entry name" value="HisKA"/>
    <property type="match status" value="1"/>
</dbReference>
<evidence type="ECO:0000313" key="13">
    <source>
        <dbReference type="Proteomes" id="UP000583101"/>
    </source>
</evidence>
<evidence type="ECO:0000256" key="3">
    <source>
        <dbReference type="ARBA" id="ARBA00022553"/>
    </source>
</evidence>
<evidence type="ECO:0000313" key="12">
    <source>
        <dbReference type="Proteomes" id="UP000297248"/>
    </source>
</evidence>
<keyword evidence="4" id="KW-0902">Two-component regulatory system</keyword>
<evidence type="ECO:0000256" key="7">
    <source>
        <dbReference type="SAM" id="Coils"/>
    </source>
</evidence>
<dbReference type="EMBL" id="SNQG01000003">
    <property type="protein sequence ID" value="TEW66633.1"/>
    <property type="molecule type" value="Genomic_DNA"/>
</dbReference>
<evidence type="ECO:0000259" key="9">
    <source>
        <dbReference type="PROSITE" id="PS50110"/>
    </source>
</evidence>
<dbReference type="Pfam" id="PF00072">
    <property type="entry name" value="Response_reg"/>
    <property type="match status" value="1"/>
</dbReference>
<dbReference type="SMART" id="SM00448">
    <property type="entry name" value="REC"/>
    <property type="match status" value="1"/>
</dbReference>
<dbReference type="InterPro" id="IPR001789">
    <property type="entry name" value="Sig_transdc_resp-reg_receiver"/>
</dbReference>
<dbReference type="InterPro" id="IPR004358">
    <property type="entry name" value="Sig_transdc_His_kin-like_C"/>
</dbReference>
<dbReference type="CDD" id="cd17546">
    <property type="entry name" value="REC_hyHK_CKI1_RcsC-like"/>
    <property type="match status" value="1"/>
</dbReference>
<organism evidence="11 12">
    <name type="scientific">Mucilaginibacter phyllosphaerae</name>
    <dbReference type="NCBI Taxonomy" id="1812349"/>
    <lineage>
        <taxon>Bacteria</taxon>
        <taxon>Pseudomonadati</taxon>
        <taxon>Bacteroidota</taxon>
        <taxon>Sphingobacteriia</taxon>
        <taxon>Sphingobacteriales</taxon>
        <taxon>Sphingobacteriaceae</taxon>
        <taxon>Mucilaginibacter</taxon>
    </lineage>
</organism>
<reference evidence="11" key="2">
    <citation type="submission" date="2019-03" db="EMBL/GenBank/DDBJ databases">
        <authorList>
            <person name="Yan Y.-Q."/>
            <person name="Du Z.-J."/>
        </authorList>
    </citation>
    <scope>NUCLEOTIDE SEQUENCE</scope>
    <source>
        <strain evidence="11">PP-F2FG21</strain>
    </source>
</reference>
<dbReference type="Pfam" id="PF00512">
    <property type="entry name" value="HisKA"/>
    <property type="match status" value="1"/>
</dbReference>
<dbReference type="Gene3D" id="1.25.40.10">
    <property type="entry name" value="Tetratricopeptide repeat domain"/>
    <property type="match status" value="1"/>
</dbReference>
<dbReference type="AlphaFoldDB" id="A0A4Y8ADJ4"/>
<keyword evidence="7" id="KW-0175">Coiled coil</keyword>
<accession>A0A4Y8ADJ4</accession>
<dbReference type="PRINTS" id="PR00344">
    <property type="entry name" value="BCTRLSENSOR"/>
</dbReference>
<dbReference type="Gene3D" id="1.10.287.130">
    <property type="match status" value="1"/>
</dbReference>
<reference evidence="11 12" key="1">
    <citation type="journal article" date="2016" name="Int. J. Syst. Evol. Microbiol.">
        <title>Proposal of Mucilaginibacter phyllosphaerae sp. nov. isolated from the phyllosphere of Galium album.</title>
        <authorList>
            <person name="Aydogan E.L."/>
            <person name="Busse H.J."/>
            <person name="Moser G."/>
            <person name="Muller C."/>
            <person name="Kampfer P."/>
            <person name="Glaeser S.P."/>
        </authorList>
    </citation>
    <scope>NUCLEOTIDE SEQUENCE [LARGE SCALE GENOMIC DNA]</scope>
    <source>
        <strain evidence="11 12">PP-F2FG21</strain>
    </source>
</reference>
<evidence type="ECO:0000256" key="1">
    <source>
        <dbReference type="ARBA" id="ARBA00000085"/>
    </source>
</evidence>
<evidence type="ECO:0000256" key="4">
    <source>
        <dbReference type="ARBA" id="ARBA00023012"/>
    </source>
</evidence>
<feature type="modified residue" description="4-aspartylphosphate" evidence="5">
    <location>
        <position position="665"/>
    </location>
</feature>
<feature type="repeat" description="TPR" evidence="6">
    <location>
        <begin position="131"/>
        <end position="164"/>
    </location>
</feature>
<dbReference type="CDD" id="cd16922">
    <property type="entry name" value="HATPase_EvgS-ArcB-TorS-like"/>
    <property type="match status" value="1"/>
</dbReference>
<evidence type="ECO:0000313" key="11">
    <source>
        <dbReference type="EMBL" id="TEW66633.1"/>
    </source>
</evidence>
<dbReference type="InterPro" id="IPR003661">
    <property type="entry name" value="HisK_dim/P_dom"/>
</dbReference>
<dbReference type="FunFam" id="3.30.565.10:FF:000010">
    <property type="entry name" value="Sensor histidine kinase RcsC"/>
    <property type="match status" value="1"/>
</dbReference>
<dbReference type="InterPro" id="IPR036890">
    <property type="entry name" value="HATPase_C_sf"/>
</dbReference>
<dbReference type="SUPFAM" id="SSF55874">
    <property type="entry name" value="ATPase domain of HSP90 chaperone/DNA topoisomerase II/histidine kinase"/>
    <property type="match status" value="1"/>
</dbReference>
<feature type="coiled-coil region" evidence="7">
    <location>
        <begin position="342"/>
        <end position="371"/>
    </location>
</feature>
<dbReference type="PROSITE" id="PS50109">
    <property type="entry name" value="HIS_KIN"/>
    <property type="match status" value="1"/>
</dbReference>
<dbReference type="CDD" id="cd00082">
    <property type="entry name" value="HisKA"/>
    <property type="match status" value="1"/>
</dbReference>
<dbReference type="InterPro" id="IPR019734">
    <property type="entry name" value="TPR_rpt"/>
</dbReference>
<dbReference type="PANTHER" id="PTHR45339">
    <property type="entry name" value="HYBRID SIGNAL TRANSDUCTION HISTIDINE KINASE J"/>
    <property type="match status" value="1"/>
</dbReference>
<dbReference type="Pfam" id="PF17874">
    <property type="entry name" value="TPR_MalT"/>
    <property type="match status" value="1"/>
</dbReference>
<comment type="catalytic activity">
    <reaction evidence="1">
        <text>ATP + protein L-histidine = ADP + protein N-phospho-L-histidine.</text>
        <dbReference type="EC" id="2.7.13.3"/>
    </reaction>
</comment>
<comment type="caution">
    <text evidence="11">The sequence shown here is derived from an EMBL/GenBank/DDBJ whole genome shotgun (WGS) entry which is preliminary data.</text>
</comment>
<evidence type="ECO:0000256" key="6">
    <source>
        <dbReference type="PROSITE-ProRule" id="PRU00339"/>
    </source>
</evidence>
<dbReference type="Proteomes" id="UP000583101">
    <property type="component" value="Unassembled WGS sequence"/>
</dbReference>
<protein>
    <recommendedName>
        <fullName evidence="2">histidine kinase</fullName>
        <ecNumber evidence="2">2.7.13.3</ecNumber>
    </recommendedName>
</protein>
<dbReference type="PANTHER" id="PTHR45339:SF1">
    <property type="entry name" value="HYBRID SIGNAL TRANSDUCTION HISTIDINE KINASE J"/>
    <property type="match status" value="1"/>
</dbReference>
<dbReference type="Proteomes" id="UP000297248">
    <property type="component" value="Unassembled WGS sequence"/>
</dbReference>
<reference evidence="10 13" key="3">
    <citation type="submission" date="2020-08" db="EMBL/GenBank/DDBJ databases">
        <title>Genomic Encyclopedia of Type Strains, Phase IV (KMG-IV): sequencing the most valuable type-strain genomes for metagenomic binning, comparative biology and taxonomic classification.</title>
        <authorList>
            <person name="Goeker M."/>
        </authorList>
    </citation>
    <scope>NUCLEOTIDE SEQUENCE [LARGE SCALE GENOMIC DNA]</scope>
    <source>
        <strain evidence="10 13">DSM 100995</strain>
    </source>
</reference>
<dbReference type="InterPro" id="IPR005467">
    <property type="entry name" value="His_kinase_dom"/>
</dbReference>
<feature type="domain" description="Response regulatory" evidence="9">
    <location>
        <begin position="616"/>
        <end position="732"/>
    </location>
</feature>
<dbReference type="OrthoDB" id="4457677at2"/>
<evidence type="ECO:0000313" key="10">
    <source>
        <dbReference type="EMBL" id="MBB3970254.1"/>
    </source>
</evidence>
<feature type="domain" description="Histidine kinase" evidence="8">
    <location>
        <begin position="378"/>
        <end position="597"/>
    </location>
</feature>
<keyword evidence="6" id="KW-0802">TPR repeat</keyword>
<gene>
    <name evidence="11" type="ORF">E2R65_09420</name>
    <name evidence="10" type="ORF">GGR35_002870</name>
</gene>
<dbReference type="Pfam" id="PF13424">
    <property type="entry name" value="TPR_12"/>
    <property type="match status" value="1"/>
</dbReference>
<evidence type="ECO:0000256" key="5">
    <source>
        <dbReference type="PROSITE-ProRule" id="PRU00169"/>
    </source>
</evidence>
<dbReference type="InterPro" id="IPR011990">
    <property type="entry name" value="TPR-like_helical_dom_sf"/>
</dbReference>
<dbReference type="InterPro" id="IPR011006">
    <property type="entry name" value="CheY-like_superfamily"/>
</dbReference>
<dbReference type="SUPFAM" id="SSF48452">
    <property type="entry name" value="TPR-like"/>
    <property type="match status" value="2"/>
</dbReference>
<dbReference type="Pfam" id="PF02518">
    <property type="entry name" value="HATPase_c"/>
    <property type="match status" value="1"/>
</dbReference>
<evidence type="ECO:0000256" key="2">
    <source>
        <dbReference type="ARBA" id="ARBA00012438"/>
    </source>
</evidence>
<dbReference type="GO" id="GO:0000155">
    <property type="term" value="F:phosphorelay sensor kinase activity"/>
    <property type="evidence" value="ECO:0007669"/>
    <property type="project" value="InterPro"/>
</dbReference>